<geneLocation type="plasmid" evidence="2">
    <name>unnamed1</name>
</geneLocation>
<name>A0A4P7LI02_9BURK</name>
<keyword evidence="2" id="KW-0614">Plasmid</keyword>
<sequence length="91" mass="10025">MIDETSELGPLDPGRVNMMDPLEVQYWCRELRCSERQLEEAVRAAGDHIAAVRETLEGPVAEESKAGAPDLDSAFRNRDAARGTLGRSLRA</sequence>
<dbReference type="InterPro" id="IPR022037">
    <property type="entry name" value="DUF3606"/>
</dbReference>
<protein>
    <submittedName>
        <fullName evidence="2">DUF3606 domain-containing protein</fullName>
    </submittedName>
</protein>
<dbReference type="OrthoDB" id="7030114at2"/>
<evidence type="ECO:0000313" key="3">
    <source>
        <dbReference type="Proteomes" id="UP000295294"/>
    </source>
</evidence>
<dbReference type="AlphaFoldDB" id="A0A4P7LI02"/>
<dbReference type="Pfam" id="PF12244">
    <property type="entry name" value="DUF3606"/>
    <property type="match status" value="1"/>
</dbReference>
<dbReference type="RefSeq" id="WP_135706976.1">
    <property type="nucleotide sequence ID" value="NZ_CP038636.1"/>
</dbReference>
<gene>
    <name evidence="2" type="ORF">E0W60_32930</name>
</gene>
<dbReference type="KEGG" id="cox:E0W60_32930"/>
<proteinExistence type="predicted"/>
<reference evidence="2 3" key="1">
    <citation type="submission" date="2019-03" db="EMBL/GenBank/DDBJ databases">
        <title>Efficiently degradation of phenoxyalkanoic acid herbicides by Cupriavidus oxalaticus strain X32.</title>
        <authorList>
            <person name="Sheng X."/>
        </authorList>
    </citation>
    <scope>NUCLEOTIDE SEQUENCE [LARGE SCALE GENOMIC DNA]</scope>
    <source>
        <strain evidence="2 3">X32</strain>
        <plasmid evidence="2 3">unnamed1</plasmid>
    </source>
</reference>
<dbReference type="EMBL" id="CP038636">
    <property type="protein sequence ID" value="QBY55770.1"/>
    <property type="molecule type" value="Genomic_DNA"/>
</dbReference>
<dbReference type="Proteomes" id="UP000295294">
    <property type="component" value="Plasmid unnamed1"/>
</dbReference>
<accession>A0A4P7LI02</accession>
<feature type="region of interest" description="Disordered" evidence="1">
    <location>
        <begin position="56"/>
        <end position="91"/>
    </location>
</feature>
<organism evidence="2 3">
    <name type="scientific">Cupriavidus oxalaticus</name>
    <dbReference type="NCBI Taxonomy" id="96344"/>
    <lineage>
        <taxon>Bacteria</taxon>
        <taxon>Pseudomonadati</taxon>
        <taxon>Pseudomonadota</taxon>
        <taxon>Betaproteobacteria</taxon>
        <taxon>Burkholderiales</taxon>
        <taxon>Burkholderiaceae</taxon>
        <taxon>Cupriavidus</taxon>
    </lineage>
</organism>
<evidence type="ECO:0000313" key="2">
    <source>
        <dbReference type="EMBL" id="QBY55770.1"/>
    </source>
</evidence>
<evidence type="ECO:0000256" key="1">
    <source>
        <dbReference type="SAM" id="MobiDB-lite"/>
    </source>
</evidence>